<feature type="disulfide bond" evidence="17">
    <location>
        <begin position="1885"/>
        <end position="1900"/>
    </location>
</feature>
<feature type="disulfide bond" evidence="17">
    <location>
        <begin position="504"/>
        <end position="516"/>
    </location>
</feature>
<dbReference type="SUPFAM" id="SSF57424">
    <property type="entry name" value="LDL receptor-like module"/>
    <property type="match status" value="19"/>
</dbReference>
<dbReference type="CDD" id="cd00055">
    <property type="entry name" value="EGF_Lam"/>
    <property type="match status" value="5"/>
</dbReference>
<dbReference type="InterPro" id="IPR013783">
    <property type="entry name" value="Ig-like_fold"/>
</dbReference>
<dbReference type="Gene3D" id="2.60.120.200">
    <property type="match status" value="1"/>
</dbReference>
<dbReference type="Pfam" id="PF07679">
    <property type="entry name" value="I-set"/>
    <property type="match status" value="2"/>
</dbReference>
<dbReference type="SMART" id="SM00408">
    <property type="entry name" value="IGc2"/>
    <property type="match status" value="13"/>
</dbReference>
<feature type="compositionally biased region" description="Basic residues" evidence="19">
    <location>
        <begin position="1088"/>
        <end position="1117"/>
    </location>
</feature>
<feature type="region of interest" description="Disordered" evidence="19">
    <location>
        <begin position="335"/>
        <end position="354"/>
    </location>
</feature>
<feature type="domain" description="Laminin EGF-like" evidence="24">
    <location>
        <begin position="2717"/>
        <end position="2766"/>
    </location>
</feature>
<feature type="disulfide bond" evidence="17">
    <location>
        <begin position="1905"/>
        <end position="1917"/>
    </location>
</feature>
<feature type="compositionally biased region" description="Basic and acidic residues" evidence="19">
    <location>
        <begin position="116"/>
        <end position="130"/>
    </location>
</feature>
<feature type="region of interest" description="Disordered" evidence="19">
    <location>
        <begin position="76"/>
        <end position="182"/>
    </location>
</feature>
<feature type="compositionally biased region" description="Polar residues" evidence="19">
    <location>
        <begin position="862"/>
        <end position="877"/>
    </location>
</feature>
<dbReference type="Gene3D" id="2.10.25.10">
    <property type="entry name" value="Laminin"/>
    <property type="match status" value="3"/>
</dbReference>
<evidence type="ECO:0000256" key="1">
    <source>
        <dbReference type="ARBA" id="ARBA00004167"/>
    </source>
</evidence>
<feature type="disulfide bond" evidence="17">
    <location>
        <begin position="1410"/>
        <end position="1425"/>
    </location>
</feature>
<dbReference type="SMART" id="SM00282">
    <property type="entry name" value="LamG"/>
    <property type="match status" value="1"/>
</dbReference>
<feature type="region of interest" description="Disordered" evidence="19">
    <location>
        <begin position="785"/>
        <end position="877"/>
    </location>
</feature>
<feature type="disulfide bond" evidence="17">
    <location>
        <begin position="638"/>
        <end position="653"/>
    </location>
</feature>
<dbReference type="CDD" id="cd00054">
    <property type="entry name" value="EGF_CA"/>
    <property type="match status" value="1"/>
</dbReference>
<evidence type="ECO:0000259" key="22">
    <source>
        <dbReference type="PROSITE" id="PS50025"/>
    </source>
</evidence>
<feature type="domain" description="Ig-like" evidence="25">
    <location>
        <begin position="3113"/>
        <end position="3202"/>
    </location>
</feature>
<dbReference type="GO" id="GO:0007476">
    <property type="term" value="P:imaginal disc-derived wing morphogenesis"/>
    <property type="evidence" value="ECO:0007669"/>
    <property type="project" value="UniProtKB-ARBA"/>
</dbReference>
<feature type="domain" description="Laminin G" evidence="22">
    <location>
        <begin position="4149"/>
        <end position="4326"/>
    </location>
</feature>
<feature type="disulfide bond" evidence="16">
    <location>
        <begin position="4331"/>
        <end position="4348"/>
    </location>
</feature>
<feature type="chain" id="PRO_5042045086" description="Basement membrane-specific heparan sulfate proteoglycan core protein" evidence="20">
    <location>
        <begin position="26"/>
        <end position="4461"/>
    </location>
</feature>
<keyword evidence="14" id="KW-0325">Glycoprotein</keyword>
<sequence length="4461" mass="495022">MKNRVLLKSALLLLLIGADLLVAASENDDLVFDQDGKQSSVEIPLIEKHEEQSVFQRIKRSFLESFFNPFNLVSSTTTTTPSSIDPEEFQEILPNGDNLNGSNISDAKKNNPSLERLTRDSQEENGDNKGENAIGEVAEGRRAQQNYVSSDDEDFVGSGEVEGSATDADVHQPVTESHKSEGKAEFYRITLPVGEPYRREYADRNSREYKELSGNLTQILEELYARHIADYHHMANVVKISPMSDAFTSQVTVDLGSTFPDELELRDILEQHLSRYHSLGSIQVSPEGFTFRKLQGKASVFPECDQSTELTCRNGACVPLDSRCDGTPQCDDGSDELDCHPASTQQPTTTPISESEEWLPTLDTHGVVEPTEHGKGEESTLMPPLKKCRADDVVRCEDGSRYICSVQQCDGVPDCEDGGDEVSCPHPGCKFGEFACDVRRCILESQRCDFVEDCQDGSDEHNCNYPACTSSQFKCRNGECIDKSKHCDGVSDCRDKSDEYGCPCREDQFECSAGYCVPLSRRCDGYKDCYDGMDEENCINTTRCREDEFECASGTCVSKVARCDGRTDCDDHSDEYNCTVTTCSSDQFRCIDGMCLSIDKRCNGVPDCRNGEDENQCGCGDAEFRCTDGQCISYELVCNGVSECPDGLDERECERHRRRKIHSEKHYEAIVDKLFKSKEAWRSKYKAIEMNRRTSKNGSVIIVPNRRINLSIKRLYEILKKLAKQREQYSNNTNHDQPKVDTKPLASLMDAYPELRNQLLPNYGPIYVDDTFRKVGKSKHVSKKILKQFKPGHPISTTPRFTSTLNTDPSEFWSTRISTSTDTSTSTGTSTSTSSSSSEPSSAKSISTTGYYNEANSKENIRNQTLTEKSISSTTDRTKFQASTASTKFWMYKARKGTAYQKYREKYLKGITPSRSDQNDSSKSVTATVTTTTTTKKKDAFASIKVEGLLYESSPKVNISRDNASLKNNLIDVSAIEKKYDNRNLNECSSKCADLCKNKRPDEVIKIPKKSIESLEETYIRPSSNEKHNIDSGLVDSEEKLATDSKELISRTTTYKTSIVTDKRAESTSETSVSVDESTTEMADGQKKGKGNKKKGKNLNKKKKNKKGGKNPKRKKTTTVETSTDPTRVTVGLKATSAENTSTNSTRSTVGLETISSENKSTVTPFESSSTSERNIEAFLSNENASKEEDFTKDNVTDETERPLDSTTVSRNSKKCQKKKETSTTQSSWWDWFSSNEKSKNDEECLEETTTTPNDLSTTGSTEIDSSDHDQKDERTTRISISREMQSNENVFDSNESNETSTRSSPELKWRITTSGVIEDEYYDFEENNVDNEDDDLIDNDCKDDEHGCDENKCIPEERICDTFVDCDDRTDEIDCDNYDKIRNMTMTAMRCRSFEFFCDGKCIDALLLCDRVKHCQDGSDEEDCYYDDDKGKYITRGKDRECTPTQFKCLTENKCIEGIYRCDGHPDCQDLSDEDCANETITHTSLPTKCPVGKRACDNGVCIDEKFFCDKNYDCLDESDERDCPDGSETGGHYPEVCRDDEFTCEDGTCLPRYVVCDGRADCPQGTDEHNCPHGCGQDQFQCRTGDCIRIDQKCDGRIDCDDGSDEPAECEEITNEPETKECLDNEFQCASDKRCIPIHFVCNAILECSDGSDEENCDYIEECAPGEWKCKTGGCIYQHQRCNEQIDCPFDESDEVDCNNVTTERNDSRCRTDEWRCENGQCISMSQRCDKRIDCPTDMSDELDCSYDDHHATGTSGLNLKTYPTEQVIKENPAKQGREVVFQCRDEGPLRAKVRWLRDNDLPLPSGSRDINGRLEIPNIQLEHAGTYICEAVGYPPSTPGSRIKVHLTVEKFEEPATRPPQVCQYDQATCSNGDCIPKSYVCDGKFDCTDGSDEMRCNPHGCEPNEFRCNNKQCVSKLWRCDGDKDCADGSDEENCAPAPPGSPCRYSEFACTSRDQCIPKTYHCDRERDCHDGSDELGCSPVYIVKPPPPMVVLEPGDLMVLTCVAIGVPVPEINWRLNWGHIHSKCTTTSVNGTGTLTCPDIQPEDSGAYSCEALNVAGFVIAQPDAILVVKEPTGICPKGMFNSEARSIDECISCFCFGVATECRSANLFTYQLPPPVESHKVLSVQTAPEIRLLNDIKDQISEVRTIGRDGIQLLESFSNEMNTYRVPYYALSEHYHGSQLKSYGGYLTYTIHYSGNGAPNNAPSVILTGNKYTLFHKGKNIPPDYETKESVRFFYGEWYKQQGNTEVLASREDIMMTLANVDNILVKAKYEDSPQLDIRITNIVMDTADARNTGLGSASYVEECQCPTGYSGLSCEHCAPGYLRRESGPWLGQCYRDEPPCAPGYYGDPSRNIPCQLCPCPLTNPSNQFTRTCHLGSDGEPTCDCPAGYVGRRCEQCDVGYQGNPLIPGDMCVPVQQCDPNGSISPIADSNTGQCRCKLYATGLTCNQCKANTFNLASSNQFGCISCFCMGITNKCVSSNWYRNEIHVSFTNSLRGFSLTESKTPDAPPIVDGIRLDAINREIVYNDFPNRGNNDVYYWQLPSLFLGDQVTSYGGHLKYTVRYVPSPGGQSSRNNAADVELLSANDIKLLYYSRESPEPNAQQSFTVPLLEQYWQRADGTTADREHLLMALADVRAIRIKATYTTHTDETALSSVSLDTAEKYNTGKARAVEVEECSCPAGYKGLSCEDCDVGYTRAMEGLYLGICEPCNCNGHSGQCDPETGVCENCADHTTGEFCERCEPGYEGDATRGTPTDCIRRGDTQQCRCNEAGSRSLTCYGGRCECKRNVEGPECNRCRPATFGLSAENIDGCNECYCSGVTKQCHESSLYIQQIPIWIYDSHHGFTLTDAMRQDVIDDGFELNVAMNEIGYRYPDNRSRRLFWSLPPIFTGNQVKSYGGNLTLTQHITAQPGAQSYKDQDILLIGNGITLFWTNPVDILPDQPLTYSVPLRESEWKRLTIEGPRSSSRTDLMAVLSNIEAILVRASHSERMSATYISDISLDTAVENYTGNRRATQIEACRCPPGYVGTSCETCARGYYRDTSDRSFSVLGSCNPCPCNNNEESCEISRSGQIKCNCLPGFAGQYCQEVVDYSPTIPPPTPTITPPRIVVFVQEPEFQIVHTGNTVRYHCSGRSLDNGSLNIRWEKEGGQLPSGRSIDDSHGVLIIRDVKVSDSGIYVCQVSDGINIGVKKVTLTVGGANPVKPRAMIMPPYLEIKEGEPVEFHCEATANPPAQLEWVRVHGTMSPESSFHNGVWRLPAASKNDAAEYKCIARNNVGIDEVTTILYVKDNPNRPPANARAPVITPTEWVGSMGDVIRLTCTPSQIANTTWSRIGGLPLPYSSTQRDGILIIQNPKIEDSGVYICTAIGWKGSETSATAQITIVPRREPPTVKVKPDRQTISQGTSAEIRCHASGESGMQVKWSKFSEPMSPNIQQVGDTLRIVNAQVSDRGVYICRVSSSSGSYEASAMIEVEPREIPVLELYPKDIQPVTLGGSADLQCRAVAGLPLPEIRWYRQDGRPFGSNIEQLPGGLLRLTNITINDGGSYVCSATNEVGSTSATAHIEVQSLPVITIEPRSGILPVKLGDRVRLICSATGHPQPNVVWSKHVNGFNTYDAIHRKTAATSLSAVYEIYSVSPDDEGSYSCQASNSVGIVEDRVHIRIEDNDVDSVPCRDDISCNNNNRHPPYTENRDPNHGGRVLIPEDFLRIPNGGKVEMRCQVVAPDSDQIYLDWKRSDHRALPKGSTVHNGVLSIPAVDKNAAGEYICLGLNPAGTVLFKAKSHLEIISPPRIELNPTRQTVGPGKNPSITCTATGDEPLHIKWEAIGRPLPYSVSHDNGVLQFHGITYSDAGKYVCKATNEAGTAEAVAEVLVNEHSYDDTGIRAAQRDITTYPGASVRLRCEIRERAIIEWSRDGQDIPLHSRMGEDYLELMQVRPEDSGRYICQIRNSHGVSSDYINLNVLPAVAPALRIEASQDPVNIGDTIEIRCACSGTHNPHYRWSRPNHPDLPPNAQTYENILRLSNVAVSDSGIYRCSVMTPQGTFDEDFNLVVHGGHNDAPAIETKFAPYGSSIEMDCHVDLEPPIKFQWNKLGGLLSQDTHTYQNKLKLTNVKAEDAGTYICLANNDQVNIEVPTVLVVTGVIPNFSQAPESYIALPPLPDSYLRFNIEISFKPEHYDGIILYNAESNRGNGDFILLSMVGGYPQFKFDLGSGPAVVSADKPISLGQWHTIKIQRAKKEVTMLVDGEGQYRGMSAGRRQGLDLKEPLYIGGFPNRSVIIREPSTNIGFIGCISRLVIGEKQIDLIGDQTDSVGITSCETCAENPCNNGGVCQEAATKNGYMCLCRAGFSGKHCDFIGQSCYPGACGEGKCIDKETGFDCYCPYGKSGPRCERSVRINEPAFTDDKAFIAHETPKAVRRERKSSTPTHSRSRLRNLQLKNVRSRAHHHNNMHHTQH</sequence>
<dbReference type="InterPro" id="IPR000152">
    <property type="entry name" value="EGF-type_Asp/Asn_hydroxyl_site"/>
</dbReference>
<evidence type="ECO:0000256" key="12">
    <source>
        <dbReference type="ARBA" id="ARBA00023136"/>
    </source>
</evidence>
<feature type="disulfide bond" evidence="17">
    <location>
        <begin position="1539"/>
        <end position="1551"/>
    </location>
</feature>
<evidence type="ECO:0000259" key="25">
    <source>
        <dbReference type="PROSITE" id="PS50835"/>
    </source>
</evidence>
<feature type="disulfide bond" evidence="17">
    <location>
        <begin position="1719"/>
        <end position="1737"/>
    </location>
</feature>
<comment type="caution">
    <text evidence="27">The sequence shown here is derived from an EMBL/GenBank/DDBJ whole genome shotgun (WGS) entry which is preliminary data.</text>
</comment>
<dbReference type="PROSITE" id="PS50068">
    <property type="entry name" value="LDLRA_2"/>
    <property type="match status" value="20"/>
</dbReference>
<evidence type="ECO:0000259" key="26">
    <source>
        <dbReference type="PROSITE" id="PS51115"/>
    </source>
</evidence>
<evidence type="ECO:0000256" key="17">
    <source>
        <dbReference type="PROSITE-ProRule" id="PRU00124"/>
    </source>
</evidence>
<evidence type="ECO:0000259" key="21">
    <source>
        <dbReference type="PROSITE" id="PS50024"/>
    </source>
</evidence>
<feature type="disulfide bond" evidence="18">
    <location>
        <begin position="2736"/>
        <end position="2745"/>
    </location>
</feature>
<evidence type="ECO:0000259" key="23">
    <source>
        <dbReference type="PROSITE" id="PS50026"/>
    </source>
</evidence>
<feature type="disulfide bond" evidence="17">
    <location>
        <begin position="1712"/>
        <end position="1724"/>
    </location>
</feature>
<comment type="caution">
    <text evidence="16">Lacks conserved residue(s) required for the propagation of feature annotation.</text>
</comment>
<feature type="disulfide bond" evidence="17">
    <location>
        <begin position="544"/>
        <end position="556"/>
    </location>
</feature>
<feature type="disulfide bond" evidence="17">
    <location>
        <begin position="1510"/>
        <end position="1525"/>
    </location>
</feature>
<feature type="disulfide bond" evidence="17">
    <location>
        <begin position="1361"/>
        <end position="1376"/>
    </location>
</feature>
<feature type="disulfide bond" evidence="18">
    <location>
        <begin position="2792"/>
        <end position="2801"/>
    </location>
</feature>
<dbReference type="Gene3D" id="4.10.400.10">
    <property type="entry name" value="Low-density Lipoprotein Receptor"/>
    <property type="match status" value="19"/>
</dbReference>
<feature type="domain" description="Laminin EGF-like" evidence="24">
    <location>
        <begin position="2425"/>
        <end position="2474"/>
    </location>
</feature>
<evidence type="ECO:0008006" key="29">
    <source>
        <dbReference type="Google" id="ProtNLM"/>
    </source>
</evidence>
<dbReference type="InterPro" id="IPR003598">
    <property type="entry name" value="Ig_sub2"/>
</dbReference>
<feature type="disulfide bond" evidence="16">
    <location>
        <begin position="4350"/>
        <end position="4359"/>
    </location>
</feature>
<feature type="domain" description="Ig-like" evidence="25">
    <location>
        <begin position="3308"/>
        <end position="3388"/>
    </location>
</feature>
<dbReference type="GO" id="GO:0048056">
    <property type="term" value="P:R3/R4 cell differentiation"/>
    <property type="evidence" value="ECO:0007669"/>
    <property type="project" value="UniProtKB-ARBA"/>
</dbReference>
<dbReference type="PROSITE" id="PS00022">
    <property type="entry name" value="EGF_1"/>
    <property type="match status" value="5"/>
</dbReference>
<feature type="domain" description="Laminin IV type A" evidence="26">
    <location>
        <begin position="2500"/>
        <end position="2683"/>
    </location>
</feature>
<feature type="disulfide bond" evidence="17">
    <location>
        <begin position="1577"/>
        <end position="1589"/>
    </location>
</feature>
<evidence type="ECO:0000256" key="16">
    <source>
        <dbReference type="PROSITE-ProRule" id="PRU00076"/>
    </source>
</evidence>
<dbReference type="InterPro" id="IPR013320">
    <property type="entry name" value="ConA-like_dom_sf"/>
</dbReference>
<evidence type="ECO:0000256" key="18">
    <source>
        <dbReference type="PROSITE-ProRule" id="PRU00460"/>
    </source>
</evidence>
<dbReference type="GO" id="GO:0016020">
    <property type="term" value="C:membrane"/>
    <property type="evidence" value="ECO:0007669"/>
    <property type="project" value="UniProtKB-SubCell"/>
</dbReference>
<dbReference type="GO" id="GO:0120035">
    <property type="term" value="P:regulation of plasma membrane bounded cell projection organization"/>
    <property type="evidence" value="ECO:0007669"/>
    <property type="project" value="UniProtKB-ARBA"/>
</dbReference>
<dbReference type="PROSITE" id="PS01186">
    <property type="entry name" value="EGF_2"/>
    <property type="match status" value="2"/>
</dbReference>
<feature type="disulfide bond" evidence="16">
    <location>
        <begin position="2426"/>
        <end position="2443"/>
    </location>
</feature>
<feature type="disulfide bond" evidence="17">
    <location>
        <begin position="583"/>
        <end position="595"/>
    </location>
</feature>
<gene>
    <name evidence="27" type="ORF">KPH14_008439</name>
</gene>
<dbReference type="FunFam" id="2.10.25.10:FF:000012">
    <property type="entry name" value="Delta-like protein"/>
    <property type="match status" value="1"/>
</dbReference>
<feature type="disulfide bond" evidence="17">
    <location>
        <begin position="1672"/>
        <end position="1690"/>
    </location>
</feature>
<feature type="disulfide bond" evidence="17">
    <location>
        <begin position="1498"/>
        <end position="1516"/>
    </location>
</feature>
<protein>
    <recommendedName>
        <fullName evidence="29">Basement membrane-specific heparan sulfate proteoglycan core protein</fullName>
    </recommendedName>
</protein>
<feature type="disulfide bond" evidence="17">
    <location>
        <begin position="602"/>
        <end position="617"/>
    </location>
</feature>
<dbReference type="Pfam" id="PF00008">
    <property type="entry name" value="EGF"/>
    <property type="match status" value="1"/>
</dbReference>
<feature type="compositionally biased region" description="Low complexity" evidence="19">
    <location>
        <begin position="1068"/>
        <end position="1081"/>
    </location>
</feature>
<dbReference type="CDD" id="cd00110">
    <property type="entry name" value="LamG"/>
    <property type="match status" value="1"/>
</dbReference>
<feature type="domain" description="Laminin IV type A" evidence="26">
    <location>
        <begin position="2133"/>
        <end position="2311"/>
    </location>
</feature>
<keyword evidence="9" id="KW-0677">Repeat</keyword>
<dbReference type="Pfam" id="PF00052">
    <property type="entry name" value="Laminin_B"/>
    <property type="match status" value="3"/>
</dbReference>
<dbReference type="SUPFAM" id="SSF57196">
    <property type="entry name" value="EGF/Laminin"/>
    <property type="match status" value="5"/>
</dbReference>
<dbReference type="PROSITE" id="PS01248">
    <property type="entry name" value="EGF_LAM_1"/>
    <property type="match status" value="4"/>
</dbReference>
<evidence type="ECO:0000256" key="3">
    <source>
        <dbReference type="ARBA" id="ARBA00004308"/>
    </source>
</evidence>
<feature type="domain" description="Laminin EGF-like" evidence="24">
    <location>
        <begin position="2773"/>
        <end position="2821"/>
    </location>
</feature>
<feature type="domain" description="Ig-like" evidence="25">
    <location>
        <begin position="3576"/>
        <end position="3668"/>
    </location>
</feature>
<feature type="domain" description="Ig-like" evidence="25">
    <location>
        <begin position="4066"/>
        <end position="4138"/>
    </location>
</feature>
<dbReference type="Pfam" id="PF24973">
    <property type="entry name" value="EGF_LMN_ATRN"/>
    <property type="match status" value="1"/>
</dbReference>
<dbReference type="GO" id="GO:0040008">
    <property type="term" value="P:regulation of growth"/>
    <property type="evidence" value="ECO:0007669"/>
    <property type="project" value="UniProtKB-ARBA"/>
</dbReference>
<dbReference type="EMBL" id="JAIFRP010000705">
    <property type="protein sequence ID" value="KAK2578018.1"/>
    <property type="molecule type" value="Genomic_DNA"/>
</dbReference>
<feature type="compositionally biased region" description="Basic and acidic residues" evidence="19">
    <location>
        <begin position="1185"/>
        <end position="1204"/>
    </location>
</feature>
<keyword evidence="8 20" id="KW-0732">Signal</keyword>
<feature type="disulfide bond" evidence="17">
    <location>
        <begin position="324"/>
        <end position="339"/>
    </location>
</feature>
<feature type="domain" description="EGF-like" evidence="23">
    <location>
        <begin position="4324"/>
        <end position="4360"/>
    </location>
</feature>
<feature type="compositionally biased region" description="Low complexity" evidence="19">
    <location>
        <begin position="814"/>
        <end position="849"/>
    </location>
</feature>
<feature type="compositionally biased region" description="Low complexity" evidence="19">
    <location>
        <begin position="1294"/>
        <end position="1305"/>
    </location>
</feature>
<dbReference type="FunFam" id="4.10.400.10:FF:000113">
    <property type="entry name" value="Low-density lipoprotein receptor-related protein 8"/>
    <property type="match status" value="1"/>
</dbReference>
<keyword evidence="5" id="KW-0272">Extracellular matrix</keyword>
<dbReference type="InterPro" id="IPR056863">
    <property type="entry name" value="LMN_ATRN_NET-like_EGF"/>
</dbReference>
<evidence type="ECO:0000256" key="7">
    <source>
        <dbReference type="ARBA" id="ARBA00022692"/>
    </source>
</evidence>
<dbReference type="InterPro" id="IPR007110">
    <property type="entry name" value="Ig-like_dom"/>
</dbReference>
<evidence type="ECO:0000256" key="9">
    <source>
        <dbReference type="ARBA" id="ARBA00022737"/>
    </source>
</evidence>
<feature type="domain" description="Ig-like" evidence="25">
    <location>
        <begin position="3396"/>
        <end position="3478"/>
    </location>
</feature>
<keyword evidence="6 16" id="KW-0245">EGF-like domain</keyword>
<feature type="domain" description="Ig-like" evidence="25">
    <location>
        <begin position="3970"/>
        <end position="4051"/>
    </location>
</feature>
<feature type="disulfide bond" evidence="17">
    <location>
        <begin position="1558"/>
        <end position="1573"/>
    </location>
</feature>
<feature type="compositionally biased region" description="Polar residues" evidence="19">
    <location>
        <begin position="1154"/>
        <end position="1173"/>
    </location>
</feature>
<organism evidence="27 28">
    <name type="scientific">Odynerus spinipes</name>
    <dbReference type="NCBI Taxonomy" id="1348599"/>
    <lineage>
        <taxon>Eukaryota</taxon>
        <taxon>Metazoa</taxon>
        <taxon>Ecdysozoa</taxon>
        <taxon>Arthropoda</taxon>
        <taxon>Hexapoda</taxon>
        <taxon>Insecta</taxon>
        <taxon>Pterygota</taxon>
        <taxon>Neoptera</taxon>
        <taxon>Endopterygota</taxon>
        <taxon>Hymenoptera</taxon>
        <taxon>Apocrita</taxon>
        <taxon>Aculeata</taxon>
        <taxon>Vespoidea</taxon>
        <taxon>Vespidae</taxon>
        <taxon>Eumeninae</taxon>
        <taxon>Odynerus</taxon>
    </lineage>
</organism>
<accession>A0AAD9REV2</accession>
<feature type="region of interest" description="Disordered" evidence="19">
    <location>
        <begin position="1058"/>
        <end position="1307"/>
    </location>
</feature>
<keyword evidence="15 18" id="KW-0424">Laminin EGF-like domain</keyword>
<dbReference type="InterPro" id="IPR000082">
    <property type="entry name" value="SEA_dom"/>
</dbReference>
<feature type="disulfide bond" evidence="17">
    <location>
        <begin position="1491"/>
        <end position="1503"/>
    </location>
</feature>
<dbReference type="PROSITE" id="PS50025">
    <property type="entry name" value="LAM_G_DOMAIN"/>
    <property type="match status" value="1"/>
</dbReference>
<evidence type="ECO:0000259" key="24">
    <source>
        <dbReference type="PROSITE" id="PS50027"/>
    </source>
</evidence>
<dbReference type="PROSITE" id="PS50024">
    <property type="entry name" value="SEA"/>
    <property type="match status" value="1"/>
</dbReference>
<reference evidence="27" key="1">
    <citation type="submission" date="2021-08" db="EMBL/GenBank/DDBJ databases">
        <authorList>
            <person name="Misof B."/>
            <person name="Oliver O."/>
            <person name="Podsiadlowski L."/>
            <person name="Donath A."/>
            <person name="Peters R."/>
            <person name="Mayer C."/>
            <person name="Rust J."/>
            <person name="Gunkel S."/>
            <person name="Lesny P."/>
            <person name="Martin S."/>
            <person name="Oeyen J.P."/>
            <person name="Petersen M."/>
            <person name="Panagiotis P."/>
            <person name="Wilbrandt J."/>
            <person name="Tanja T."/>
        </authorList>
    </citation>
    <scope>NUCLEOTIDE SEQUENCE</scope>
    <source>
        <strain evidence="27">GBR_01_08_01A</strain>
        <tissue evidence="27">Thorax + abdomen</tissue>
    </source>
</reference>
<feature type="disulfide bond" evidence="17">
    <location>
        <begin position="1584"/>
        <end position="1602"/>
    </location>
</feature>
<feature type="domain" description="Ig-like" evidence="25">
    <location>
        <begin position="3796"/>
        <end position="3880"/>
    </location>
</feature>
<feature type="disulfide bond" evidence="17">
    <location>
        <begin position="1349"/>
        <end position="1367"/>
    </location>
</feature>
<feature type="disulfide bond" evidence="17">
    <location>
        <begin position="429"/>
        <end position="441"/>
    </location>
</feature>
<dbReference type="PROSITE" id="PS50835">
    <property type="entry name" value="IG_LIKE"/>
    <property type="match status" value="13"/>
</dbReference>
<feature type="disulfide bond" evidence="17">
    <location>
        <begin position="590"/>
        <end position="608"/>
    </location>
</feature>
<evidence type="ECO:0000256" key="15">
    <source>
        <dbReference type="ARBA" id="ARBA00023292"/>
    </source>
</evidence>
<feature type="region of interest" description="Disordered" evidence="19">
    <location>
        <begin position="4418"/>
        <end position="4461"/>
    </location>
</feature>
<feature type="disulfide bond" evidence="17">
    <location>
        <begin position="1873"/>
        <end position="1891"/>
    </location>
</feature>
<keyword evidence="28" id="KW-1185">Reference proteome</keyword>
<feature type="disulfide bond" evidence="17">
    <location>
        <begin position="1968"/>
        <end position="1983"/>
    </location>
</feature>
<dbReference type="CDD" id="cd00096">
    <property type="entry name" value="Ig"/>
    <property type="match status" value="1"/>
</dbReference>
<feature type="disulfide bond" evidence="17">
    <location>
        <begin position="468"/>
        <end position="480"/>
    </location>
</feature>
<feature type="disulfide bond" evidence="17">
    <location>
        <begin position="551"/>
        <end position="569"/>
    </location>
</feature>
<name>A0AAD9REV2_9HYME</name>
<feature type="disulfide bond" evidence="16">
    <location>
        <begin position="2445"/>
        <end position="2454"/>
    </location>
</feature>
<evidence type="ECO:0000256" key="10">
    <source>
        <dbReference type="ARBA" id="ARBA00022869"/>
    </source>
</evidence>
<dbReference type="Pfam" id="PF00054">
    <property type="entry name" value="Laminin_G_1"/>
    <property type="match status" value="1"/>
</dbReference>
<feature type="disulfide bond" evidence="17">
    <location>
        <begin position="511"/>
        <end position="529"/>
    </location>
</feature>
<dbReference type="InterPro" id="IPR000034">
    <property type="entry name" value="Laminin_IV"/>
</dbReference>
<dbReference type="GO" id="GO:0050769">
    <property type="term" value="P:positive regulation of neurogenesis"/>
    <property type="evidence" value="ECO:0007669"/>
    <property type="project" value="UniProtKB-ARBA"/>
</dbReference>
<dbReference type="Gene3D" id="2.60.40.10">
    <property type="entry name" value="Immunoglobulins"/>
    <property type="match status" value="13"/>
</dbReference>
<feature type="region of interest" description="Disordered" evidence="19">
    <location>
        <begin position="1018"/>
        <end position="1038"/>
    </location>
</feature>
<dbReference type="InterPro" id="IPR002172">
    <property type="entry name" value="LDrepeatLR_classA_rpt"/>
</dbReference>
<feature type="disulfide bond" evidence="17">
    <location>
        <begin position="626"/>
        <end position="644"/>
    </location>
</feature>
<feature type="compositionally biased region" description="Basic and acidic residues" evidence="19">
    <location>
        <begin position="1266"/>
        <end position="1277"/>
    </location>
</feature>
<proteinExistence type="predicted"/>
<feature type="domain" description="EGF-like" evidence="23">
    <location>
        <begin position="2367"/>
        <end position="2403"/>
    </location>
</feature>
<evidence type="ECO:0000256" key="19">
    <source>
        <dbReference type="SAM" id="MobiDB-lite"/>
    </source>
</evidence>
<feature type="disulfide bond" evidence="17">
    <location>
        <begin position="1924"/>
        <end position="1939"/>
    </location>
</feature>
<dbReference type="InterPro" id="IPR036179">
    <property type="entry name" value="Ig-like_dom_sf"/>
</dbReference>
<feature type="compositionally biased region" description="Low complexity" evidence="19">
    <location>
        <begin position="1135"/>
        <end position="1149"/>
    </location>
</feature>
<dbReference type="PRINTS" id="PR00261">
    <property type="entry name" value="LDLRECEPTOR"/>
</dbReference>
<feature type="disulfide bond" evidence="17">
    <location>
        <begin position="448"/>
        <end position="463"/>
    </location>
</feature>
<dbReference type="CDD" id="cd00112">
    <property type="entry name" value="LDLa"/>
    <property type="match status" value="19"/>
</dbReference>
<dbReference type="FunFam" id="2.10.25.10:FF:000090">
    <property type="entry name" value="laminin subunit alpha"/>
    <property type="match status" value="1"/>
</dbReference>
<dbReference type="Pfam" id="PF13927">
    <property type="entry name" value="Ig_3"/>
    <property type="match status" value="9"/>
</dbReference>
<feature type="disulfide bond" evidence="17">
    <location>
        <begin position="1342"/>
        <end position="1354"/>
    </location>
</feature>
<dbReference type="FunFam" id="4.10.400.10:FF:000044">
    <property type="entry name" value="Basement membrane-specific heparan sulfate proteoglycan core protein"/>
    <property type="match status" value="1"/>
</dbReference>
<dbReference type="InterPro" id="IPR050685">
    <property type="entry name" value="LDLR"/>
</dbReference>
<feature type="domain" description="SEA" evidence="21">
    <location>
        <begin position="183"/>
        <end position="296"/>
    </location>
</feature>
<dbReference type="InterPro" id="IPR013098">
    <property type="entry name" value="Ig_I-set"/>
</dbReference>
<dbReference type="Pfam" id="PF00053">
    <property type="entry name" value="EGF_laminin"/>
    <property type="match status" value="5"/>
</dbReference>
<feature type="compositionally biased region" description="Polar residues" evidence="19">
    <location>
        <begin position="97"/>
        <end position="113"/>
    </location>
</feature>
<feature type="compositionally biased region" description="Polar residues" evidence="19">
    <location>
        <begin position="795"/>
        <end position="813"/>
    </location>
</feature>
<dbReference type="SMART" id="SM00181">
    <property type="entry name" value="EGF"/>
    <property type="match status" value="9"/>
</dbReference>
<keyword evidence="10" id="KW-0084">Basement membrane</keyword>
<evidence type="ECO:0000256" key="11">
    <source>
        <dbReference type="ARBA" id="ARBA00022989"/>
    </source>
</evidence>
<feature type="domain" description="EGF-like" evidence="23">
    <location>
        <begin position="2416"/>
        <end position="2455"/>
    </location>
</feature>
<dbReference type="InterPro" id="IPR036055">
    <property type="entry name" value="LDL_receptor-like_sf"/>
</dbReference>
<feature type="disulfide bond" evidence="17">
    <location>
        <begin position="487"/>
        <end position="502"/>
    </location>
</feature>
<dbReference type="Pfam" id="PF00057">
    <property type="entry name" value="Ldl_recept_a"/>
    <property type="match status" value="17"/>
</dbReference>
<feature type="disulfide bond" evidence="17">
    <location>
        <begin position="1866"/>
        <end position="1878"/>
    </location>
</feature>
<dbReference type="SMART" id="SM00281">
    <property type="entry name" value="LamB"/>
    <property type="match status" value="3"/>
</dbReference>
<dbReference type="PROSITE" id="PS50027">
    <property type="entry name" value="EGF_LAM_2"/>
    <property type="match status" value="3"/>
</dbReference>
<dbReference type="InterPro" id="IPR000742">
    <property type="entry name" value="EGF"/>
</dbReference>
<evidence type="ECO:0000313" key="27">
    <source>
        <dbReference type="EMBL" id="KAK2578018.1"/>
    </source>
</evidence>
<comment type="subcellular location">
    <subcellularLocation>
        <location evidence="3">Endomembrane system</location>
    </subcellularLocation>
    <subcellularLocation>
        <location evidence="1">Membrane</location>
        <topology evidence="1">Single-pass membrane protein</topology>
    </subcellularLocation>
    <subcellularLocation>
        <location evidence="2">Secreted</location>
        <location evidence="2">Extracellular space</location>
        <location evidence="2">Extracellular matrix</location>
        <location evidence="2">Basement membrane</location>
    </subcellularLocation>
</comment>
<feature type="domain" description="Laminin IV type A" evidence="26">
    <location>
        <begin position="2847"/>
        <end position="3026"/>
    </location>
</feature>
<dbReference type="InterPro" id="IPR001791">
    <property type="entry name" value="Laminin_G"/>
</dbReference>
<feature type="compositionally biased region" description="Polar residues" evidence="19">
    <location>
        <begin position="1278"/>
        <end position="1293"/>
    </location>
</feature>
<feature type="disulfide bond" evidence="17">
    <location>
        <begin position="312"/>
        <end position="330"/>
    </location>
</feature>
<feature type="domain" description="Ig-like" evidence="25">
    <location>
        <begin position="3887"/>
        <end position="3967"/>
    </location>
</feature>
<keyword evidence="7" id="KW-0812">Transmembrane</keyword>
<dbReference type="PROSITE" id="PS01209">
    <property type="entry name" value="LDLRA_1"/>
    <property type="match status" value="10"/>
</dbReference>
<dbReference type="GO" id="GO:0012505">
    <property type="term" value="C:endomembrane system"/>
    <property type="evidence" value="ECO:0007669"/>
    <property type="project" value="UniProtKB-SubCell"/>
</dbReference>
<dbReference type="PANTHER" id="PTHR24270:SF60">
    <property type="entry name" value="CUB AND LDLA DOMAIN, ISOFORM A-RELATED"/>
    <property type="match status" value="1"/>
</dbReference>
<evidence type="ECO:0000313" key="28">
    <source>
        <dbReference type="Proteomes" id="UP001258017"/>
    </source>
</evidence>
<dbReference type="GO" id="GO:0007411">
    <property type="term" value="P:axon guidance"/>
    <property type="evidence" value="ECO:0007669"/>
    <property type="project" value="UniProtKB-ARBA"/>
</dbReference>
<evidence type="ECO:0000256" key="5">
    <source>
        <dbReference type="ARBA" id="ARBA00022530"/>
    </source>
</evidence>
<dbReference type="InterPro" id="IPR003599">
    <property type="entry name" value="Ig_sub"/>
</dbReference>
<feature type="disulfide bond" evidence="17">
    <location>
        <begin position="436"/>
        <end position="454"/>
    </location>
</feature>
<feature type="disulfide bond" evidence="17">
    <location>
        <begin position="563"/>
        <end position="578"/>
    </location>
</feature>
<reference evidence="27" key="2">
    <citation type="journal article" date="2023" name="Commun. Biol.">
        <title>Intrasexual cuticular hydrocarbon dimorphism in a wasp sheds light on hydrocarbon biosynthesis genes in Hymenoptera.</title>
        <authorList>
            <person name="Moris V.C."/>
            <person name="Podsiadlowski L."/>
            <person name="Martin S."/>
            <person name="Oeyen J.P."/>
            <person name="Donath A."/>
            <person name="Petersen M."/>
            <person name="Wilbrandt J."/>
            <person name="Misof B."/>
            <person name="Liedtke D."/>
            <person name="Thamm M."/>
            <person name="Scheiner R."/>
            <person name="Schmitt T."/>
            <person name="Niehuis O."/>
        </authorList>
    </citation>
    <scope>NUCLEOTIDE SEQUENCE</scope>
    <source>
        <strain evidence="27">GBR_01_08_01A</strain>
    </source>
</reference>
<feature type="disulfide bond" evidence="17">
    <location>
        <begin position="619"/>
        <end position="631"/>
    </location>
</feature>
<dbReference type="InterPro" id="IPR002049">
    <property type="entry name" value="LE_dom"/>
</dbReference>
<feature type="disulfide bond" evidence="17">
    <location>
        <begin position="1546"/>
        <end position="1564"/>
    </location>
</feature>
<feature type="domain" description="Ig-like" evidence="25">
    <location>
        <begin position="3485"/>
        <end position="3573"/>
    </location>
</feature>
<keyword evidence="13 16" id="KW-1015">Disulfide bond</keyword>
<feature type="compositionally biased region" description="Polar residues" evidence="19">
    <location>
        <begin position="342"/>
        <end position="353"/>
    </location>
</feature>
<feature type="disulfide bond" evidence="17">
    <location>
        <begin position="523"/>
        <end position="538"/>
    </location>
</feature>
<feature type="disulfide bond" evidence="16">
    <location>
        <begin position="2393"/>
        <end position="2402"/>
    </location>
</feature>
<evidence type="ECO:0000256" key="2">
    <source>
        <dbReference type="ARBA" id="ARBA00004302"/>
    </source>
</evidence>
<dbReference type="GO" id="GO:0005911">
    <property type="term" value="C:cell-cell junction"/>
    <property type="evidence" value="ECO:0007669"/>
    <property type="project" value="UniProtKB-ARBA"/>
</dbReference>
<keyword evidence="11" id="KW-1133">Transmembrane helix</keyword>
<evidence type="ECO:0000256" key="6">
    <source>
        <dbReference type="ARBA" id="ARBA00022536"/>
    </source>
</evidence>
<evidence type="ECO:0000256" key="20">
    <source>
        <dbReference type="SAM" id="SignalP"/>
    </source>
</evidence>
<feature type="domain" description="Ig-like" evidence="25">
    <location>
        <begin position="3211"/>
        <end position="3289"/>
    </location>
</feature>
<feature type="compositionally biased region" description="Basic residues" evidence="19">
    <location>
        <begin position="4446"/>
        <end position="4461"/>
    </location>
</feature>
<feature type="disulfide bond" evidence="16">
    <location>
        <begin position="4387"/>
        <end position="4396"/>
    </location>
</feature>
<feature type="disulfide bond" evidence="17">
    <location>
        <begin position="1912"/>
        <end position="1930"/>
    </location>
</feature>
<feature type="compositionally biased region" description="Polar residues" evidence="19">
    <location>
        <begin position="1248"/>
        <end position="1264"/>
    </location>
</feature>
<feature type="domain" description="Ig-like" evidence="25">
    <location>
        <begin position="1766"/>
        <end position="1851"/>
    </location>
</feature>
<dbReference type="SMART" id="SM00409">
    <property type="entry name" value="IG"/>
    <property type="match status" value="13"/>
</dbReference>
<dbReference type="SMART" id="SM00192">
    <property type="entry name" value="LDLa"/>
    <property type="match status" value="20"/>
</dbReference>
<evidence type="ECO:0000256" key="8">
    <source>
        <dbReference type="ARBA" id="ARBA00022729"/>
    </source>
</evidence>
<feature type="compositionally biased region" description="Polar residues" evidence="19">
    <location>
        <begin position="1223"/>
        <end position="1236"/>
    </location>
</feature>
<dbReference type="Gene3D" id="2.170.300.10">
    <property type="entry name" value="Tie2 ligand-binding domain superfamily"/>
    <property type="match status" value="3"/>
</dbReference>
<feature type="disulfide bond" evidence="17">
    <location>
        <begin position="1665"/>
        <end position="1677"/>
    </location>
</feature>
<feature type="disulfide bond" evidence="17">
    <location>
        <begin position="409"/>
        <end position="424"/>
    </location>
</feature>
<feature type="disulfide bond" evidence="18">
    <location>
        <begin position="2773"/>
        <end position="2785"/>
    </location>
</feature>
<dbReference type="GO" id="GO:0016192">
    <property type="term" value="P:vesicle-mediated transport"/>
    <property type="evidence" value="ECO:0007669"/>
    <property type="project" value="UniProtKB-ARBA"/>
</dbReference>
<evidence type="ECO:0000256" key="4">
    <source>
        <dbReference type="ARBA" id="ARBA00022525"/>
    </source>
</evidence>
<feature type="disulfide bond" evidence="17">
    <location>
        <begin position="475"/>
        <end position="493"/>
    </location>
</feature>
<feature type="domain" description="Ig-like" evidence="25">
    <location>
        <begin position="1985"/>
        <end position="2061"/>
    </location>
</feature>
<dbReference type="SUPFAM" id="SSF49899">
    <property type="entry name" value="Concanavalin A-like lectins/glucanases"/>
    <property type="match status" value="1"/>
</dbReference>
<feature type="domain" description="EGF-like" evidence="23">
    <location>
        <begin position="4362"/>
        <end position="4397"/>
    </location>
</feature>
<dbReference type="SMART" id="SM00180">
    <property type="entry name" value="EGF_Lam"/>
    <property type="match status" value="6"/>
</dbReference>
<dbReference type="PROSITE" id="PS51115">
    <property type="entry name" value="LAMININ_IVA"/>
    <property type="match status" value="3"/>
</dbReference>
<dbReference type="InterPro" id="IPR023415">
    <property type="entry name" value="LDLR_class-A_CS"/>
</dbReference>
<dbReference type="FunFam" id="2.10.25.10:FF:000106">
    <property type="entry name" value="Heparan sulfate proteoglycan 2"/>
    <property type="match status" value="1"/>
</dbReference>
<dbReference type="GO" id="GO:0016318">
    <property type="term" value="P:ommatidial rotation"/>
    <property type="evidence" value="ECO:0007669"/>
    <property type="project" value="UniProtKB-ARBA"/>
</dbReference>
<evidence type="ECO:0000256" key="14">
    <source>
        <dbReference type="ARBA" id="ARBA00023180"/>
    </source>
</evidence>
<dbReference type="Proteomes" id="UP001258017">
    <property type="component" value="Unassembled WGS sequence"/>
</dbReference>
<feature type="disulfide bond" evidence="17">
    <location>
        <begin position="1644"/>
        <end position="1659"/>
    </location>
</feature>
<dbReference type="PANTHER" id="PTHR24270">
    <property type="entry name" value="LOW-DENSITY LIPOPROTEIN RECEPTOR-RELATED"/>
    <property type="match status" value="1"/>
</dbReference>
<dbReference type="PROSITE" id="PS50026">
    <property type="entry name" value="EGF_3"/>
    <property type="match status" value="4"/>
</dbReference>
<feature type="signal peptide" evidence="20">
    <location>
        <begin position="1"/>
        <end position="25"/>
    </location>
</feature>
<dbReference type="PROSITE" id="PS00010">
    <property type="entry name" value="ASX_HYDROXYL"/>
    <property type="match status" value="1"/>
</dbReference>
<dbReference type="GO" id="GO:0005604">
    <property type="term" value="C:basement membrane"/>
    <property type="evidence" value="ECO:0007669"/>
    <property type="project" value="UniProtKB-SubCell"/>
</dbReference>
<feature type="domain" description="Ig-like" evidence="25">
    <location>
        <begin position="3692"/>
        <end position="3773"/>
    </location>
</feature>
<keyword evidence="12" id="KW-0472">Membrane</keyword>
<feature type="disulfide bond" evidence="16">
    <location>
        <begin position="4366"/>
        <end position="4376"/>
    </location>
</feature>
<dbReference type="SUPFAM" id="SSF48726">
    <property type="entry name" value="Immunoglobulin"/>
    <property type="match status" value="13"/>
</dbReference>
<keyword evidence="4" id="KW-0964">Secreted</keyword>
<evidence type="ECO:0000256" key="13">
    <source>
        <dbReference type="ARBA" id="ARBA00023157"/>
    </source>
</evidence>